<dbReference type="InterPro" id="IPR040769">
    <property type="entry name" value="PI_PP_I"/>
</dbReference>
<dbReference type="OrthoDB" id="5650789at2"/>
<dbReference type="Proteomes" id="UP000054422">
    <property type="component" value="Unassembled WGS sequence"/>
</dbReference>
<accession>A0A0A2SX98</accession>
<evidence type="ECO:0000313" key="4">
    <source>
        <dbReference type="Proteomes" id="UP000054422"/>
    </source>
</evidence>
<evidence type="ECO:0000259" key="1">
    <source>
        <dbReference type="Pfam" id="PF18363"/>
    </source>
</evidence>
<dbReference type="AlphaFoldDB" id="A0A0A2SX98"/>
<name>A0A0A2SX98_9GAMM</name>
<proteinExistence type="predicted"/>
<sequence>MGKGKVLRVLENTVLSSGVINTLERLLPGCKLEYFEAKPNYQKSIARRIESLHDAFLFILKAYPLDPEHTSLTVETLSAYAEECKAACNLKKSTLDDLHVELEKYTAKLVEVISIAWKWPKGRAVKEAIASLNEAEQYVLMSKGRHDIATLMPIELESGTAYVLQQDQSLSPVYGQWLEELKQLKISNYPKTPIWFRNLPEYQQAYYCNLRLTPIDTKRLGQDLNQFLMKWGEITKQALNLNADLNHIHKDLTPYPSWFNDLSLAQQTMIRALPGCSAYEIESNLKKFKLFMSEQAKNEQYTSTLPLVTKIAQWYWVLPERQQYFLQYVLENAETIEEAVSFLSSRHRTLPAPANYGAHSLYLIDGEGNEKLFYGKRYRSSHIASRDVLKFPKAVQQRHVDSNLIKVMENAKLGQQKLLQTLISPIHAVDYIPTVVTDYLPELPPDLELYKIAREAVARSEHRQDIFQHNHPFNVAKRFYYTAANDSDSEYLLNVAESYVSSIPELQLLIDEYKAVLNSPLGSATFWDYDGRELFLSSLEELIILTLSGYSYGSCVSGKDRKAVELLHTDAMILYKEKYGVWPKFGTPKEEKERINFINIVVDLYVSRHQHELAGQNAPGSEGIKTPDWYWPQDVAAAINERLGTEKALSYDDRLATDNEIKNIHKDLAYYFLPENVLHCILIAKQLGEKLCTKLYDILSALVNEESRFQKPTKSSWKPRWFPDKEDGPTGIRNIREVMQDENSGNDNVLRMGKIFFSVLKRPESDSTRTSATNSVYDRIRSLLQPLKNSETLEKLANEAISEWRTLFENSKIENESLKRENTFGYNSV</sequence>
<keyword evidence="4" id="KW-1185">Reference proteome</keyword>
<dbReference type="Pfam" id="PF18363">
    <property type="entry name" value="PI_PP_I"/>
    <property type="match status" value="1"/>
</dbReference>
<feature type="domain" description="Phosphoinositide phosphatase C-terminal" evidence="2">
    <location>
        <begin position="686"/>
        <end position="812"/>
    </location>
</feature>
<feature type="domain" description="Phosphoinositide phosphatase insertion" evidence="1">
    <location>
        <begin position="192"/>
        <end position="286"/>
    </location>
</feature>
<dbReference type="Gene3D" id="1.10.520.60">
    <property type="match status" value="1"/>
</dbReference>
<evidence type="ECO:0000313" key="3">
    <source>
        <dbReference type="EMBL" id="KGP64059.1"/>
    </source>
</evidence>
<organism evidence="3 4">
    <name type="scientific">Legionella norrlandica</name>
    <dbReference type="NCBI Taxonomy" id="1498499"/>
    <lineage>
        <taxon>Bacteria</taxon>
        <taxon>Pseudomonadati</taxon>
        <taxon>Pseudomonadota</taxon>
        <taxon>Gammaproteobacteria</taxon>
        <taxon>Legionellales</taxon>
        <taxon>Legionellaceae</taxon>
        <taxon>Legionella</taxon>
    </lineage>
</organism>
<protein>
    <submittedName>
        <fullName evidence="3">Oxidoreductase</fullName>
    </submittedName>
</protein>
<dbReference type="Pfam" id="PF18365">
    <property type="entry name" value="PI_PP_C"/>
    <property type="match status" value="1"/>
</dbReference>
<dbReference type="RefSeq" id="WP_052117520.1">
    <property type="nucleotide sequence ID" value="NZ_JNCF01000005.1"/>
</dbReference>
<comment type="caution">
    <text evidence="3">The sequence shown here is derived from an EMBL/GenBank/DDBJ whole genome shotgun (WGS) entry which is preliminary data.</text>
</comment>
<dbReference type="InterPro" id="IPR041034">
    <property type="entry name" value="PI_PP_C"/>
</dbReference>
<reference evidence="3 4" key="1">
    <citation type="submission" date="2014-05" db="EMBL/GenBank/DDBJ databases">
        <authorList>
            <person name="Rizzardi K."/>
            <person name="Winiecka-Krusnell J."/>
            <person name="Ramliden M."/>
            <person name="Alm E."/>
            <person name="Andersson S."/>
            <person name="Byfors S."/>
        </authorList>
    </citation>
    <scope>NUCLEOTIDE SEQUENCE [LARGE SCALE GENOMIC DNA]</scope>
    <source>
        <strain evidence="3 4">LEGN</strain>
    </source>
</reference>
<gene>
    <name evidence="3" type="ORF">EP47_07850</name>
</gene>
<dbReference type="Gene3D" id="1.20.120.1720">
    <property type="match status" value="1"/>
</dbReference>
<evidence type="ECO:0000259" key="2">
    <source>
        <dbReference type="Pfam" id="PF18365"/>
    </source>
</evidence>
<dbReference type="EMBL" id="JNCF01000005">
    <property type="protein sequence ID" value="KGP64059.1"/>
    <property type="molecule type" value="Genomic_DNA"/>
</dbReference>